<keyword evidence="3" id="KW-1185">Reference proteome</keyword>
<organism evidence="2 3">
    <name type="scientific">Riccia fluitans</name>
    <dbReference type="NCBI Taxonomy" id="41844"/>
    <lineage>
        <taxon>Eukaryota</taxon>
        <taxon>Viridiplantae</taxon>
        <taxon>Streptophyta</taxon>
        <taxon>Embryophyta</taxon>
        <taxon>Marchantiophyta</taxon>
        <taxon>Marchantiopsida</taxon>
        <taxon>Marchantiidae</taxon>
        <taxon>Marchantiales</taxon>
        <taxon>Ricciaceae</taxon>
        <taxon>Riccia</taxon>
    </lineage>
</organism>
<comment type="caution">
    <text evidence="2">The sequence shown here is derived from an EMBL/GenBank/DDBJ whole genome shotgun (WGS) entry which is preliminary data.</text>
</comment>
<feature type="transmembrane region" description="Helical" evidence="1">
    <location>
        <begin position="134"/>
        <end position="153"/>
    </location>
</feature>
<keyword evidence="1" id="KW-0472">Membrane</keyword>
<keyword evidence="1" id="KW-1133">Transmembrane helix</keyword>
<feature type="transmembrane region" description="Helical" evidence="1">
    <location>
        <begin position="239"/>
        <end position="259"/>
    </location>
</feature>
<protein>
    <submittedName>
        <fullName evidence="2">Uncharacterized protein</fullName>
    </submittedName>
</protein>
<feature type="transmembrane region" description="Helical" evidence="1">
    <location>
        <begin position="7"/>
        <end position="29"/>
    </location>
</feature>
<feature type="transmembrane region" description="Helical" evidence="1">
    <location>
        <begin position="70"/>
        <end position="91"/>
    </location>
</feature>
<dbReference type="Proteomes" id="UP001605036">
    <property type="component" value="Unassembled WGS sequence"/>
</dbReference>
<evidence type="ECO:0000256" key="1">
    <source>
        <dbReference type="SAM" id="Phobius"/>
    </source>
</evidence>
<reference evidence="2 3" key="1">
    <citation type="submission" date="2024-09" db="EMBL/GenBank/DDBJ databases">
        <title>Chromosome-scale assembly of Riccia fluitans.</title>
        <authorList>
            <person name="Paukszto L."/>
            <person name="Sawicki J."/>
            <person name="Karawczyk K."/>
            <person name="Piernik-Szablinska J."/>
            <person name="Szczecinska M."/>
            <person name="Mazdziarz M."/>
        </authorList>
    </citation>
    <scope>NUCLEOTIDE SEQUENCE [LARGE SCALE GENOMIC DNA]</scope>
    <source>
        <strain evidence="2">Rf_01</strain>
        <tissue evidence="2">Aerial parts of the thallus</tissue>
    </source>
</reference>
<proteinExistence type="predicted"/>
<evidence type="ECO:0000313" key="2">
    <source>
        <dbReference type="EMBL" id="KAL2629379.1"/>
    </source>
</evidence>
<dbReference type="AlphaFoldDB" id="A0ABD1YIH8"/>
<feature type="transmembrane region" description="Helical" evidence="1">
    <location>
        <begin position="103"/>
        <end position="122"/>
    </location>
</feature>
<keyword evidence="1" id="KW-0812">Transmembrane</keyword>
<dbReference type="EMBL" id="JBHFFA010000004">
    <property type="protein sequence ID" value="KAL2629379.1"/>
    <property type="molecule type" value="Genomic_DNA"/>
</dbReference>
<sequence>MAGGWLKLIAGTIAAMLVATFYAAAGVYIQSVSDAPCSLSNERLWLSKEGIPDDLDYCRNIPIFMKVPLIATHLLAFALFPFAMYVFWVRAPQLKQLKARDPFSSILGFSFLMVSITGEIGWHVGQQWFYQEEYHVLNFVFYFFFMLGIACWANGIKSKRSNSAPPQMSCWETLVDGLLFISPLIVTLVYGASSTIKYNCPKPELCSGLEPTKLPIYILMAVEFLVLSIRLYKILDNDWRVVFVPIFSVIVNLVFIGLLNKNQDDIILNPLFHILHDLVGTELGVFIATLLVWTKTRPVDEESRKKSR</sequence>
<evidence type="ECO:0000313" key="3">
    <source>
        <dbReference type="Proteomes" id="UP001605036"/>
    </source>
</evidence>
<accession>A0ABD1YIH8</accession>
<feature type="transmembrane region" description="Helical" evidence="1">
    <location>
        <begin position="174"/>
        <end position="194"/>
    </location>
</feature>
<gene>
    <name evidence="2" type="ORF">R1flu_014065</name>
</gene>
<name>A0ABD1YIH8_9MARC</name>
<feature type="transmembrane region" description="Helical" evidence="1">
    <location>
        <begin position="271"/>
        <end position="294"/>
    </location>
</feature>
<feature type="transmembrane region" description="Helical" evidence="1">
    <location>
        <begin position="214"/>
        <end position="232"/>
    </location>
</feature>